<reference evidence="1" key="2">
    <citation type="submission" date="2021-03" db="UniProtKB">
        <authorList>
            <consortium name="EnsemblPlants"/>
        </authorList>
    </citation>
    <scope>IDENTIFICATION</scope>
</reference>
<keyword evidence="2" id="KW-1185">Reference proteome</keyword>
<dbReference type="PANTHER" id="PTHR35358:SF7">
    <property type="entry name" value="EXPRESSED PROTEIN"/>
    <property type="match status" value="1"/>
</dbReference>
<reference evidence="1" key="1">
    <citation type="journal article" date="2017" name="Nature">
        <title>The genome of Chenopodium quinoa.</title>
        <authorList>
            <person name="Jarvis D.E."/>
            <person name="Ho Y.S."/>
            <person name="Lightfoot D.J."/>
            <person name="Schmoeckel S.M."/>
            <person name="Li B."/>
            <person name="Borm T.J.A."/>
            <person name="Ohyanagi H."/>
            <person name="Mineta K."/>
            <person name="Michell C.T."/>
            <person name="Saber N."/>
            <person name="Kharbatia N.M."/>
            <person name="Rupper R.R."/>
            <person name="Sharp A.R."/>
            <person name="Dally N."/>
            <person name="Boughton B.A."/>
            <person name="Woo Y.H."/>
            <person name="Gao G."/>
            <person name="Schijlen E.G.W.M."/>
            <person name="Guo X."/>
            <person name="Momin A.A."/>
            <person name="Negrao S."/>
            <person name="Al-Babili S."/>
            <person name="Gehring C."/>
            <person name="Roessner U."/>
            <person name="Jung C."/>
            <person name="Murphy K."/>
            <person name="Arold S.T."/>
            <person name="Gojobori T."/>
            <person name="van der Linden C.G."/>
            <person name="van Loo E.N."/>
            <person name="Jellen E.N."/>
            <person name="Maughan P.J."/>
            <person name="Tester M."/>
        </authorList>
    </citation>
    <scope>NUCLEOTIDE SEQUENCE [LARGE SCALE GENOMIC DNA]</scope>
    <source>
        <strain evidence="1">cv. PI 614886</strain>
    </source>
</reference>
<accession>A0A803L898</accession>
<dbReference type="InterPro" id="IPR007942">
    <property type="entry name" value="PLipase-like"/>
</dbReference>
<dbReference type="PANTHER" id="PTHR35358">
    <property type="entry name" value="OS06G0711100 PROTEIN"/>
    <property type="match status" value="1"/>
</dbReference>
<evidence type="ECO:0000313" key="2">
    <source>
        <dbReference type="Proteomes" id="UP000596660"/>
    </source>
</evidence>
<dbReference type="Gramene" id="AUR62008087-RA">
    <property type="protein sequence ID" value="AUR62008087-RA:cds"/>
    <property type="gene ID" value="AUR62008087"/>
</dbReference>
<dbReference type="Proteomes" id="UP000596660">
    <property type="component" value="Unplaced"/>
</dbReference>
<organism evidence="1 2">
    <name type="scientific">Chenopodium quinoa</name>
    <name type="common">Quinoa</name>
    <dbReference type="NCBI Taxonomy" id="63459"/>
    <lineage>
        <taxon>Eukaryota</taxon>
        <taxon>Viridiplantae</taxon>
        <taxon>Streptophyta</taxon>
        <taxon>Embryophyta</taxon>
        <taxon>Tracheophyta</taxon>
        <taxon>Spermatophyta</taxon>
        <taxon>Magnoliopsida</taxon>
        <taxon>eudicotyledons</taxon>
        <taxon>Gunneridae</taxon>
        <taxon>Pentapetalae</taxon>
        <taxon>Caryophyllales</taxon>
        <taxon>Chenopodiaceae</taxon>
        <taxon>Chenopodioideae</taxon>
        <taxon>Atripliceae</taxon>
        <taxon>Chenopodium</taxon>
    </lineage>
</organism>
<evidence type="ECO:0000313" key="1">
    <source>
        <dbReference type="EnsemblPlants" id="AUR62008087-RA:cds"/>
    </source>
</evidence>
<sequence length="189" mass="21379">MLYGFKRDSKEDVEVQPYVSIQHSSHRAKEALISFKVSEAWEQAVVVSPLNPWNPGDAVMLKISEDSVAQPGEKAATMVKFQGVDIRPDLLPILQKVWEKYEDVEGSRLQSCDIKAAALESLAKMIVILQTNNMESLTDDQANYLASTMSDLQFMQLKVDWLVPFVEKALSLQKQKHLETIMLELGLKR</sequence>
<dbReference type="EnsemblPlants" id="AUR62008087-RA">
    <property type="protein sequence ID" value="AUR62008087-RA:cds"/>
    <property type="gene ID" value="AUR62008087"/>
</dbReference>
<proteinExistence type="predicted"/>
<dbReference type="AlphaFoldDB" id="A0A803L898"/>
<dbReference type="Pfam" id="PF05278">
    <property type="entry name" value="PEARLI-4"/>
    <property type="match status" value="1"/>
</dbReference>
<protein>
    <submittedName>
        <fullName evidence="1">Uncharacterized protein</fullName>
    </submittedName>
</protein>
<name>A0A803L898_CHEQI</name>